<dbReference type="AlphaFoldDB" id="A0A1Q8CV59"/>
<name>A0A1Q8CV59_9PSEU</name>
<sequence>MRRAEEALASAVRTADEIIADAVAEAAASTRATAEREAPVLAHSDEPPDLPQSILRDAW</sequence>
<proteinExistence type="predicted"/>
<accession>A0A1Q8CV59</accession>
<dbReference type="Proteomes" id="UP000185596">
    <property type="component" value="Unassembled WGS sequence"/>
</dbReference>
<evidence type="ECO:0000256" key="1">
    <source>
        <dbReference type="SAM" id="MobiDB-lite"/>
    </source>
</evidence>
<evidence type="ECO:0000313" key="3">
    <source>
        <dbReference type="Proteomes" id="UP000185596"/>
    </source>
</evidence>
<reference evidence="2 3" key="1">
    <citation type="submission" date="2016-12" db="EMBL/GenBank/DDBJ databases">
        <title>The draft genome sequence of Actinophytocola sp. 11-183.</title>
        <authorList>
            <person name="Wang W."/>
            <person name="Yuan L."/>
        </authorList>
    </citation>
    <scope>NUCLEOTIDE SEQUENCE [LARGE SCALE GENOMIC DNA]</scope>
    <source>
        <strain evidence="2 3">11-183</strain>
    </source>
</reference>
<dbReference type="EMBL" id="MSIE01000008">
    <property type="protein sequence ID" value="OLF18237.1"/>
    <property type="molecule type" value="Genomic_DNA"/>
</dbReference>
<organism evidence="2 3">
    <name type="scientific">Actinophytocola xanthii</name>
    <dbReference type="NCBI Taxonomy" id="1912961"/>
    <lineage>
        <taxon>Bacteria</taxon>
        <taxon>Bacillati</taxon>
        <taxon>Actinomycetota</taxon>
        <taxon>Actinomycetes</taxon>
        <taxon>Pseudonocardiales</taxon>
        <taxon>Pseudonocardiaceae</taxon>
    </lineage>
</organism>
<dbReference type="STRING" id="1912961.BU204_06635"/>
<comment type="caution">
    <text evidence="2">The sequence shown here is derived from an EMBL/GenBank/DDBJ whole genome shotgun (WGS) entry which is preliminary data.</text>
</comment>
<gene>
    <name evidence="2" type="ORF">BU204_06635</name>
</gene>
<feature type="compositionally biased region" description="Basic and acidic residues" evidence="1">
    <location>
        <begin position="33"/>
        <end position="46"/>
    </location>
</feature>
<evidence type="ECO:0000313" key="2">
    <source>
        <dbReference type="EMBL" id="OLF18237.1"/>
    </source>
</evidence>
<keyword evidence="3" id="KW-1185">Reference proteome</keyword>
<feature type="region of interest" description="Disordered" evidence="1">
    <location>
        <begin position="29"/>
        <end position="59"/>
    </location>
</feature>
<protein>
    <submittedName>
        <fullName evidence="2">Uncharacterized protein</fullName>
    </submittedName>
</protein>